<dbReference type="Proteomes" id="UP000694888">
    <property type="component" value="Unplaced"/>
</dbReference>
<keyword evidence="1" id="KW-1185">Reference proteome</keyword>
<dbReference type="PANTHER" id="PTHR33844:SF1">
    <property type="entry name" value="SULFOTRANSFERASE DOMAIN-CONTAINING PROTEIN"/>
    <property type="match status" value="1"/>
</dbReference>
<sequence>MSVTILYCSLVALVFLILWKFTVLKTFILNLWEALTISSYYVCHAVVRTLQRVVWSCNGVKDHMVMAEYGAVYESCVQVQRIIHRGRFSTMNHPRPWDFIGLHENFTHPQVLLSPYVSLYCVTETHAYFLQHPDDVDVHHSRTSPFMYMAQFEHAITLYCIPLGHFHKLADEVGNPQIPVIWISNTGRCGSTLLVQMLENVPGTRCMSEPDALTNISLMDRAEQMSKEGINKALCSTIRMLCKPAPGIQRIAIKSRFNCVTEVDQVIQLFPEFHHLYMYRNMGNIMKSYYKFLHRDLVMCMLEWLVNNNLVSRLIPYVRNYLVHFIAGEESKKRAVRHLADVNFMGYVTTFVGSCVVEFQRLLETKAISMPTLHYNDLMRRPVEVTTEMFELLSLPSHYVQMALTAMQHDTQKGTILSNISNSSNNLRKMTGQDVRDMNVMLSVLGLPDMNEELRLPNGICG</sequence>
<name>A0ABM1ABK7_APLCA</name>
<dbReference type="SUPFAM" id="SSF52540">
    <property type="entry name" value="P-loop containing nucleoside triphosphate hydrolases"/>
    <property type="match status" value="1"/>
</dbReference>
<proteinExistence type="predicted"/>
<dbReference type="GeneID" id="106013418"/>
<evidence type="ECO:0000313" key="1">
    <source>
        <dbReference type="Proteomes" id="UP000694888"/>
    </source>
</evidence>
<dbReference type="Gene3D" id="3.40.50.300">
    <property type="entry name" value="P-loop containing nucleotide triphosphate hydrolases"/>
    <property type="match status" value="1"/>
</dbReference>
<accession>A0ABM1ABK7</accession>
<dbReference type="InterPro" id="IPR027417">
    <property type="entry name" value="P-loop_NTPase"/>
</dbReference>
<protein>
    <submittedName>
        <fullName evidence="2">Uncharacterized protein LOC106013418</fullName>
    </submittedName>
</protein>
<reference evidence="2" key="1">
    <citation type="submission" date="2025-08" db="UniProtKB">
        <authorList>
            <consortium name="RefSeq"/>
        </authorList>
    </citation>
    <scope>IDENTIFICATION</scope>
</reference>
<gene>
    <name evidence="2" type="primary">LOC106013418</name>
</gene>
<dbReference type="RefSeq" id="XP_012944564.1">
    <property type="nucleotide sequence ID" value="XM_013089110.2"/>
</dbReference>
<dbReference type="PANTHER" id="PTHR33844">
    <property type="entry name" value="SULFOTRANSFER_1 DOMAIN-CONTAINING PROTEIN"/>
    <property type="match status" value="1"/>
</dbReference>
<organism evidence="1 2">
    <name type="scientific">Aplysia californica</name>
    <name type="common">California sea hare</name>
    <dbReference type="NCBI Taxonomy" id="6500"/>
    <lineage>
        <taxon>Eukaryota</taxon>
        <taxon>Metazoa</taxon>
        <taxon>Spiralia</taxon>
        <taxon>Lophotrochozoa</taxon>
        <taxon>Mollusca</taxon>
        <taxon>Gastropoda</taxon>
        <taxon>Heterobranchia</taxon>
        <taxon>Euthyneura</taxon>
        <taxon>Tectipleura</taxon>
        <taxon>Aplysiida</taxon>
        <taxon>Aplysioidea</taxon>
        <taxon>Aplysiidae</taxon>
        <taxon>Aplysia</taxon>
    </lineage>
</organism>
<evidence type="ECO:0000313" key="2">
    <source>
        <dbReference type="RefSeq" id="XP_012944564.1"/>
    </source>
</evidence>